<reference evidence="10 11" key="1">
    <citation type="submission" date="2020-08" db="EMBL/GenBank/DDBJ databases">
        <authorList>
            <person name="Liu C."/>
            <person name="Sun Q."/>
        </authorList>
    </citation>
    <scope>NUCLEOTIDE SEQUENCE [LARGE SCALE GENOMIC DNA]</scope>
    <source>
        <strain evidence="10 11">NSJ-59</strain>
    </source>
</reference>
<evidence type="ECO:0000256" key="7">
    <source>
        <dbReference type="ARBA" id="ARBA00023136"/>
    </source>
</evidence>
<dbReference type="PANTHER" id="PTHR22911">
    <property type="entry name" value="ACYL-MALONYL CONDENSING ENZYME-RELATED"/>
    <property type="match status" value="1"/>
</dbReference>
<feature type="transmembrane region" description="Helical" evidence="8">
    <location>
        <begin position="150"/>
        <end position="165"/>
    </location>
</feature>
<organism evidence="10 11">
    <name type="scientific">Megasphaera hominis</name>
    <dbReference type="NCBI Taxonomy" id="159836"/>
    <lineage>
        <taxon>Bacteria</taxon>
        <taxon>Bacillati</taxon>
        <taxon>Bacillota</taxon>
        <taxon>Negativicutes</taxon>
        <taxon>Veillonellales</taxon>
        <taxon>Veillonellaceae</taxon>
        <taxon>Megasphaera</taxon>
    </lineage>
</organism>
<evidence type="ECO:0000256" key="3">
    <source>
        <dbReference type="ARBA" id="ARBA00022448"/>
    </source>
</evidence>
<keyword evidence="4" id="KW-1003">Cell membrane</keyword>
<dbReference type="InterPro" id="IPR004626">
    <property type="entry name" value="RarD"/>
</dbReference>
<keyword evidence="11" id="KW-1185">Reference proteome</keyword>
<evidence type="ECO:0000313" key="10">
    <source>
        <dbReference type="EMBL" id="MBC3535652.1"/>
    </source>
</evidence>
<evidence type="ECO:0000256" key="8">
    <source>
        <dbReference type="SAM" id="Phobius"/>
    </source>
</evidence>
<evidence type="ECO:0000259" key="9">
    <source>
        <dbReference type="Pfam" id="PF00892"/>
    </source>
</evidence>
<feature type="domain" description="EamA" evidence="9">
    <location>
        <begin position="151"/>
        <end position="281"/>
    </location>
</feature>
<feature type="transmembrane region" description="Helical" evidence="8">
    <location>
        <begin position="73"/>
        <end position="91"/>
    </location>
</feature>
<evidence type="ECO:0000256" key="4">
    <source>
        <dbReference type="ARBA" id="ARBA00022475"/>
    </source>
</evidence>
<gene>
    <name evidence="10" type="primary">rarD</name>
    <name evidence="10" type="ORF">H8J70_00020</name>
</gene>
<keyword evidence="6 8" id="KW-1133">Transmembrane helix</keyword>
<keyword evidence="7 8" id="KW-0472">Membrane</keyword>
<dbReference type="SUPFAM" id="SSF103481">
    <property type="entry name" value="Multidrug resistance efflux transporter EmrE"/>
    <property type="match status" value="2"/>
</dbReference>
<evidence type="ECO:0000256" key="1">
    <source>
        <dbReference type="ARBA" id="ARBA00004651"/>
    </source>
</evidence>
<keyword evidence="3" id="KW-0813">Transport</keyword>
<feature type="transmembrane region" description="Helical" evidence="8">
    <location>
        <begin position="97"/>
        <end position="119"/>
    </location>
</feature>
<feature type="transmembrane region" description="Helical" evidence="8">
    <location>
        <begin position="177"/>
        <end position="197"/>
    </location>
</feature>
<dbReference type="Pfam" id="PF00892">
    <property type="entry name" value="EamA"/>
    <property type="match status" value="2"/>
</dbReference>
<dbReference type="EMBL" id="JACOGK010000001">
    <property type="protein sequence ID" value="MBC3535652.1"/>
    <property type="molecule type" value="Genomic_DNA"/>
</dbReference>
<dbReference type="PANTHER" id="PTHR22911:SF137">
    <property type="entry name" value="SOLUTE CARRIER FAMILY 35 MEMBER G2-RELATED"/>
    <property type="match status" value="1"/>
</dbReference>
<feature type="transmembrane region" description="Helical" evidence="8">
    <location>
        <begin position="7"/>
        <end position="28"/>
    </location>
</feature>
<accession>A0ABR6VEL2</accession>
<evidence type="ECO:0000256" key="6">
    <source>
        <dbReference type="ARBA" id="ARBA00022989"/>
    </source>
</evidence>
<comment type="subcellular location">
    <subcellularLocation>
        <location evidence="1">Cell membrane</location>
        <topology evidence="1">Multi-pass membrane protein</topology>
    </subcellularLocation>
</comment>
<dbReference type="NCBIfam" id="TIGR00688">
    <property type="entry name" value="rarD"/>
    <property type="match status" value="1"/>
</dbReference>
<dbReference type="Proteomes" id="UP000606870">
    <property type="component" value="Unassembled WGS sequence"/>
</dbReference>
<feature type="domain" description="EamA" evidence="9">
    <location>
        <begin position="6"/>
        <end position="141"/>
    </location>
</feature>
<sequence>MRHINIYYIYFLLSQVIWGILPAFWILLRDLSPFYTLASRIFWAAIFCFLLILKQHLLPHLLDLRNQRAQWPYIAGACILVTLNWGAFIYATTRGYILQASLAYFINPIVVIFFGGLIFRERISRLQKLSITLAAAGLLIAFALYGQVPYLSFIICLTWASYSILKKKIVMDSQVSVFIESFSMVPLALAFMLFSEYEGVGAIGVFHGLQWLLLPATGVVTAIPMMLFTAGVKSVPVTVSGILMYCSPSLTLVIGLLTGETITQPMLITFIFAWIAVALYITGLYRTMREIKSHTGLVEVRKRQ</sequence>
<evidence type="ECO:0000256" key="2">
    <source>
        <dbReference type="ARBA" id="ARBA00007362"/>
    </source>
</evidence>
<dbReference type="InterPro" id="IPR000620">
    <property type="entry name" value="EamA_dom"/>
</dbReference>
<dbReference type="RefSeq" id="WP_186501715.1">
    <property type="nucleotide sequence ID" value="NZ_JACOGK010000001.1"/>
</dbReference>
<keyword evidence="5 8" id="KW-0812">Transmembrane</keyword>
<comment type="similarity">
    <text evidence="2">Belongs to the EamA transporter family.</text>
</comment>
<feature type="transmembrane region" description="Helical" evidence="8">
    <location>
        <begin position="209"/>
        <end position="230"/>
    </location>
</feature>
<dbReference type="InterPro" id="IPR037185">
    <property type="entry name" value="EmrE-like"/>
</dbReference>
<name>A0ABR6VEL2_9FIRM</name>
<protein>
    <submittedName>
        <fullName evidence="10">EamA family transporter RarD</fullName>
    </submittedName>
</protein>
<evidence type="ECO:0000256" key="5">
    <source>
        <dbReference type="ARBA" id="ARBA00022692"/>
    </source>
</evidence>
<proteinExistence type="inferred from homology"/>
<feature type="transmembrane region" description="Helical" evidence="8">
    <location>
        <begin position="34"/>
        <end position="53"/>
    </location>
</feature>
<feature type="transmembrane region" description="Helical" evidence="8">
    <location>
        <begin position="242"/>
        <end position="259"/>
    </location>
</feature>
<feature type="transmembrane region" description="Helical" evidence="8">
    <location>
        <begin position="126"/>
        <end position="144"/>
    </location>
</feature>
<comment type="caution">
    <text evidence="10">The sequence shown here is derived from an EMBL/GenBank/DDBJ whole genome shotgun (WGS) entry which is preliminary data.</text>
</comment>
<feature type="transmembrane region" description="Helical" evidence="8">
    <location>
        <begin position="265"/>
        <end position="285"/>
    </location>
</feature>
<evidence type="ECO:0000313" key="11">
    <source>
        <dbReference type="Proteomes" id="UP000606870"/>
    </source>
</evidence>